<evidence type="ECO:0008006" key="5">
    <source>
        <dbReference type="Google" id="ProtNLM"/>
    </source>
</evidence>
<dbReference type="PANTHER" id="PTHR37031:SF2">
    <property type="entry name" value="PHOD-LIKE PHOSPHATASE METALLOPHOSPHATASE DOMAIN-CONTAINING PROTEIN"/>
    <property type="match status" value="1"/>
</dbReference>
<gene>
    <name evidence="1" type="ORF">BBJ29_007587</name>
    <name evidence="2" type="ORF">BBP00_00004591</name>
</gene>
<evidence type="ECO:0000313" key="3">
    <source>
        <dbReference type="Proteomes" id="UP000277300"/>
    </source>
</evidence>
<evidence type="ECO:0000313" key="2">
    <source>
        <dbReference type="EMBL" id="RLN62704.1"/>
    </source>
</evidence>
<evidence type="ECO:0000313" key="1">
    <source>
        <dbReference type="EMBL" id="RLN54757.1"/>
    </source>
</evidence>
<accession>A0A3F2RT43</accession>
<name>A0A3F2RT43_9STRA</name>
<protein>
    <recommendedName>
        <fullName evidence="5">PhoD-like phosphatase domain-containing protein</fullName>
    </recommendedName>
</protein>
<proteinExistence type="predicted"/>
<dbReference type="InterPro" id="IPR038607">
    <property type="entry name" value="PhoD-like_sf"/>
</dbReference>
<sequence>MGNASSFETEADATPTQLKEELAEMHRSLQALSVRCSPPPVLLPNQILLDGVIVDTRKDVQVLLGPVVGKIEFQRARILLEVDRRAIVTAFVSTLDAVTNSMVELPQHRCSVQCEANRPAAFVIDRLVPGKRYCVTFGGIKSEDVVAKRCNFRTQTLEHGNKLNFVVVSGDNIYDMESGEKNLWRDVRKRVEQGEAPIILHLGGQVAMERMFDQAVQLLLLYADGLSGDGVDRMNWLAMEEKATEILRSAYRSQWTLSPDLQFALANAGNLMMWSDGDIYPQFSTREEFFIDHEQPTLRMQVIRTVTRCARRLFHEYQRQLWDDNMRQLIEREVRIYQL</sequence>
<evidence type="ECO:0000313" key="4">
    <source>
        <dbReference type="Proteomes" id="UP000284657"/>
    </source>
</evidence>
<dbReference type="EMBL" id="MBAD02001432">
    <property type="protein sequence ID" value="RLN54757.1"/>
    <property type="molecule type" value="Genomic_DNA"/>
</dbReference>
<dbReference type="OrthoDB" id="2419400at2759"/>
<dbReference type="Proteomes" id="UP000277300">
    <property type="component" value="Unassembled WGS sequence"/>
</dbReference>
<comment type="caution">
    <text evidence="2">The sequence shown here is derived from an EMBL/GenBank/DDBJ whole genome shotgun (WGS) entry which is preliminary data.</text>
</comment>
<dbReference type="AlphaFoldDB" id="A0A3F2RT43"/>
<dbReference type="EMBL" id="MBDO02000114">
    <property type="protein sequence ID" value="RLN62704.1"/>
    <property type="molecule type" value="Genomic_DNA"/>
</dbReference>
<organism evidence="2 3">
    <name type="scientific">Phytophthora kernoviae</name>
    <dbReference type="NCBI Taxonomy" id="325452"/>
    <lineage>
        <taxon>Eukaryota</taxon>
        <taxon>Sar</taxon>
        <taxon>Stramenopiles</taxon>
        <taxon>Oomycota</taxon>
        <taxon>Peronosporomycetes</taxon>
        <taxon>Peronosporales</taxon>
        <taxon>Peronosporaceae</taxon>
        <taxon>Phytophthora</taxon>
    </lineage>
</organism>
<dbReference type="PANTHER" id="PTHR37031">
    <property type="entry name" value="METALLOPHOSPHATASE BINDING DOMAIN PROTEIN"/>
    <property type="match status" value="1"/>
</dbReference>
<dbReference type="Gene3D" id="3.60.21.70">
    <property type="entry name" value="PhoD-like phosphatase"/>
    <property type="match status" value="1"/>
</dbReference>
<reference evidence="3 4" key="1">
    <citation type="submission" date="2018-07" db="EMBL/GenBank/DDBJ databases">
        <title>Genome sequencing of oomycete isolates from Chile give support for New Zealand origin for Phytophthora kernoviae and make available the first Nothophytophthora sp. genome.</title>
        <authorList>
            <person name="Studholme D.J."/>
            <person name="Sanfuentes E."/>
            <person name="Panda P."/>
            <person name="Hill R."/>
            <person name="Sambles C."/>
            <person name="Grant M."/>
            <person name="Williams N.M."/>
            <person name="Mcdougal R.L."/>
        </authorList>
    </citation>
    <scope>NUCLEOTIDE SEQUENCE [LARGE SCALE GENOMIC DNA]</scope>
    <source>
        <strain evidence="2">Chile6</strain>
        <strain evidence="1">Chile7</strain>
    </source>
</reference>
<dbReference type="Proteomes" id="UP000284657">
    <property type="component" value="Unassembled WGS sequence"/>
</dbReference>